<feature type="transmembrane region" description="Helical" evidence="7">
    <location>
        <begin position="357"/>
        <end position="376"/>
    </location>
</feature>
<comment type="subcellular location">
    <subcellularLocation>
        <location evidence="1">Cell membrane</location>
        <topology evidence="1">Multi-pass membrane protein</topology>
    </subcellularLocation>
</comment>
<evidence type="ECO:0000256" key="6">
    <source>
        <dbReference type="ARBA" id="ARBA00023136"/>
    </source>
</evidence>
<protein>
    <submittedName>
        <fullName evidence="9">MFS transporter</fullName>
    </submittedName>
</protein>
<evidence type="ECO:0000256" key="3">
    <source>
        <dbReference type="ARBA" id="ARBA00022475"/>
    </source>
</evidence>
<keyword evidence="6 7" id="KW-0472">Membrane</keyword>
<keyword evidence="2" id="KW-0813">Transport</keyword>
<dbReference type="CDD" id="cd06173">
    <property type="entry name" value="MFS_MefA_like"/>
    <property type="match status" value="1"/>
</dbReference>
<dbReference type="InterPro" id="IPR020846">
    <property type="entry name" value="MFS_dom"/>
</dbReference>
<evidence type="ECO:0000256" key="4">
    <source>
        <dbReference type="ARBA" id="ARBA00022692"/>
    </source>
</evidence>
<feature type="transmembrane region" description="Helical" evidence="7">
    <location>
        <begin position="181"/>
        <end position="200"/>
    </location>
</feature>
<gene>
    <name evidence="9" type="ORF">ABEG17_14175</name>
</gene>
<feature type="transmembrane region" description="Helical" evidence="7">
    <location>
        <begin position="232"/>
        <end position="255"/>
    </location>
</feature>
<evidence type="ECO:0000256" key="2">
    <source>
        <dbReference type="ARBA" id="ARBA00022448"/>
    </source>
</evidence>
<keyword evidence="5 7" id="KW-1133">Transmembrane helix</keyword>
<feature type="transmembrane region" description="Helical" evidence="7">
    <location>
        <begin position="319"/>
        <end position="337"/>
    </location>
</feature>
<dbReference type="Pfam" id="PF05977">
    <property type="entry name" value="MFS_3"/>
    <property type="match status" value="1"/>
</dbReference>
<dbReference type="PROSITE" id="PS50850">
    <property type="entry name" value="MFS"/>
    <property type="match status" value="1"/>
</dbReference>
<sequence>MASLLSRLGEWAAPARMGVPFRWNLASSWVGQLGDGIALAAGPLLVASLTRDPTLIAAAAMVQNLPTLLLGLYAGAVADRVDRRRLVLAANLVRVVVLAVLAATIATGTVSIALLLVTLFAVGVAELFADTGWRAVLPMIVPKADLGIGNARQMSGFLVANQFIGPAVGASLFALGTAVPFGVQGAALLLSAALFTRVVLPREENPARPEQHIGHDILDGLRWIAGNAPIRTLTLIIFIFNITWGAPWGVLVYWAQERLGVGAVGFGLLTTCSAIGGVASVLLYDRLEARVPLARLMKICLALEVLTHLALALTTVPWVAMVIMVVFGGYAFVWGSLSSAVRQRATPNELQGRVGSVYWLGLIVGLLVGQLLGGLIARHFGAAAPFWFAFVGAGVTLLVVWRQLDHIAHVDAAGDASGGEADVDAATDAGGVAQVDVRVETADED</sequence>
<evidence type="ECO:0000256" key="5">
    <source>
        <dbReference type="ARBA" id="ARBA00022989"/>
    </source>
</evidence>
<organism evidence="9">
    <name type="scientific">Pedococcus sp. KACC 23699</name>
    <dbReference type="NCBI Taxonomy" id="3149228"/>
    <lineage>
        <taxon>Bacteria</taxon>
        <taxon>Bacillati</taxon>
        <taxon>Actinomycetota</taxon>
        <taxon>Actinomycetes</taxon>
        <taxon>Micrococcales</taxon>
        <taxon>Intrasporangiaceae</taxon>
        <taxon>Pedococcus</taxon>
    </lineage>
</organism>
<keyword evidence="4 7" id="KW-0812">Transmembrane</keyword>
<evidence type="ECO:0000256" key="1">
    <source>
        <dbReference type="ARBA" id="ARBA00004651"/>
    </source>
</evidence>
<feature type="transmembrane region" description="Helical" evidence="7">
    <location>
        <begin position="261"/>
        <end position="284"/>
    </location>
</feature>
<reference evidence="9" key="1">
    <citation type="submission" date="2024-05" db="EMBL/GenBank/DDBJ databases">
        <authorList>
            <person name="Kim S."/>
            <person name="Heo J."/>
            <person name="Choi H."/>
            <person name="Choi Y."/>
            <person name="Kwon S.-W."/>
            <person name="Kim Y."/>
        </authorList>
    </citation>
    <scope>NUCLEOTIDE SEQUENCE</scope>
    <source>
        <strain evidence="9">KACC 23699</strain>
    </source>
</reference>
<dbReference type="InterPro" id="IPR010290">
    <property type="entry name" value="TM_effector"/>
</dbReference>
<dbReference type="GO" id="GO:0022857">
    <property type="term" value="F:transmembrane transporter activity"/>
    <property type="evidence" value="ECO:0007669"/>
    <property type="project" value="InterPro"/>
</dbReference>
<evidence type="ECO:0000256" key="7">
    <source>
        <dbReference type="SAM" id="Phobius"/>
    </source>
</evidence>
<dbReference type="PANTHER" id="PTHR23513">
    <property type="entry name" value="INTEGRAL MEMBRANE EFFLUX PROTEIN-RELATED"/>
    <property type="match status" value="1"/>
</dbReference>
<proteinExistence type="predicted"/>
<name>A0AAU7JR34_9MICO</name>
<dbReference type="PANTHER" id="PTHR23513:SF6">
    <property type="entry name" value="MAJOR FACILITATOR SUPERFAMILY ASSOCIATED DOMAIN-CONTAINING PROTEIN"/>
    <property type="match status" value="1"/>
</dbReference>
<evidence type="ECO:0000313" key="9">
    <source>
        <dbReference type="EMBL" id="XBO42708.1"/>
    </source>
</evidence>
<dbReference type="GO" id="GO:0005886">
    <property type="term" value="C:plasma membrane"/>
    <property type="evidence" value="ECO:0007669"/>
    <property type="project" value="UniProtKB-SubCell"/>
</dbReference>
<feature type="transmembrane region" description="Helical" evidence="7">
    <location>
        <begin position="296"/>
        <end position="313"/>
    </location>
</feature>
<dbReference type="RefSeq" id="WP_406830125.1">
    <property type="nucleotide sequence ID" value="NZ_CP157483.1"/>
</dbReference>
<dbReference type="Gene3D" id="1.20.1250.20">
    <property type="entry name" value="MFS general substrate transporter like domains"/>
    <property type="match status" value="1"/>
</dbReference>
<evidence type="ECO:0000259" key="8">
    <source>
        <dbReference type="PROSITE" id="PS50850"/>
    </source>
</evidence>
<dbReference type="SUPFAM" id="SSF103473">
    <property type="entry name" value="MFS general substrate transporter"/>
    <property type="match status" value="1"/>
</dbReference>
<feature type="transmembrane region" description="Helical" evidence="7">
    <location>
        <begin position="55"/>
        <end position="74"/>
    </location>
</feature>
<dbReference type="InterPro" id="IPR036259">
    <property type="entry name" value="MFS_trans_sf"/>
</dbReference>
<feature type="transmembrane region" description="Helical" evidence="7">
    <location>
        <begin position="382"/>
        <end position="401"/>
    </location>
</feature>
<feature type="domain" description="Major facilitator superfamily (MFS) profile" evidence="8">
    <location>
        <begin position="1"/>
        <end position="408"/>
    </location>
</feature>
<keyword evidence="3" id="KW-1003">Cell membrane</keyword>
<dbReference type="AlphaFoldDB" id="A0AAU7JR34"/>
<dbReference type="EMBL" id="CP157483">
    <property type="protein sequence ID" value="XBO42708.1"/>
    <property type="molecule type" value="Genomic_DNA"/>
</dbReference>
<accession>A0AAU7JR34</accession>